<name>A0A645FPS9_9ZZZZ</name>
<protein>
    <submittedName>
        <fullName evidence="2">Uncharacterized protein</fullName>
    </submittedName>
</protein>
<feature type="region of interest" description="Disordered" evidence="1">
    <location>
        <begin position="34"/>
        <end position="87"/>
    </location>
</feature>
<evidence type="ECO:0000256" key="1">
    <source>
        <dbReference type="SAM" id="MobiDB-lite"/>
    </source>
</evidence>
<proteinExistence type="predicted"/>
<evidence type="ECO:0000313" key="2">
    <source>
        <dbReference type="EMBL" id="MPN15602.1"/>
    </source>
</evidence>
<feature type="compositionally biased region" description="Basic and acidic residues" evidence="1">
    <location>
        <begin position="74"/>
        <end position="85"/>
    </location>
</feature>
<gene>
    <name evidence="2" type="ORF">SDC9_162936</name>
</gene>
<dbReference type="EMBL" id="VSSQ01062418">
    <property type="protein sequence ID" value="MPN15602.1"/>
    <property type="molecule type" value="Genomic_DNA"/>
</dbReference>
<reference evidence="2" key="1">
    <citation type="submission" date="2019-08" db="EMBL/GenBank/DDBJ databases">
        <authorList>
            <person name="Kucharzyk K."/>
            <person name="Murdoch R.W."/>
            <person name="Higgins S."/>
            <person name="Loffler F."/>
        </authorList>
    </citation>
    <scope>NUCLEOTIDE SEQUENCE</scope>
</reference>
<dbReference type="AlphaFoldDB" id="A0A645FPS9"/>
<organism evidence="2">
    <name type="scientific">bioreactor metagenome</name>
    <dbReference type="NCBI Taxonomy" id="1076179"/>
    <lineage>
        <taxon>unclassified sequences</taxon>
        <taxon>metagenomes</taxon>
        <taxon>ecological metagenomes</taxon>
    </lineage>
</organism>
<accession>A0A645FPS9</accession>
<sequence length="157" mass="17582">MDILATIAVFIFFIVLRNFVKPSMLMERMKNPPPYPAAAKPQEVKPSQSTQPVRGYEPAKRNVPASAYKPISLRSEDSSERDRWEPMTTRISHLDQIGSTVTEDSREADRIYSSGAGADMVLPEPLPDFLPDLTGQGIVRAIIMQEVLGNPRSKQKR</sequence>
<comment type="caution">
    <text evidence="2">The sequence shown here is derived from an EMBL/GenBank/DDBJ whole genome shotgun (WGS) entry which is preliminary data.</text>
</comment>